<protein>
    <submittedName>
        <fullName evidence="2">TRPM6 protein</fullName>
    </submittedName>
</protein>
<gene>
    <name evidence="2" type="primary">Trpm6_0</name>
    <name evidence="2" type="ORF">GTO92_0014851</name>
</gene>
<comment type="caution">
    <text evidence="2">The sequence shown here is derived from an EMBL/GenBank/DDBJ whole genome shotgun (WGS) entry which is preliminary data.</text>
</comment>
<dbReference type="InterPro" id="IPR050927">
    <property type="entry name" value="TRPM"/>
</dbReference>
<dbReference type="Pfam" id="PF18139">
    <property type="entry name" value="LSDAT_euk"/>
    <property type="match status" value="2"/>
</dbReference>
<reference evidence="2" key="1">
    <citation type="journal article" date="2021" name="Cell">
        <title>Tracing the genetic footprints of vertebrate landing in non-teleost ray-finned fishes.</title>
        <authorList>
            <person name="Bi X."/>
            <person name="Wang K."/>
            <person name="Yang L."/>
            <person name="Pan H."/>
            <person name="Jiang H."/>
            <person name="Wei Q."/>
            <person name="Fang M."/>
            <person name="Yu H."/>
            <person name="Zhu C."/>
            <person name="Cai Y."/>
            <person name="He Y."/>
            <person name="Gan X."/>
            <person name="Zeng H."/>
            <person name="Yu D."/>
            <person name="Zhu Y."/>
            <person name="Jiang H."/>
            <person name="Qiu Q."/>
            <person name="Yang H."/>
            <person name="Zhang Y.E."/>
            <person name="Wang W."/>
            <person name="Zhu M."/>
            <person name="He S."/>
            <person name="Zhang G."/>
        </authorList>
    </citation>
    <scope>NUCLEOTIDE SEQUENCE</scope>
    <source>
        <strain evidence="2">Bchr_001</strain>
    </source>
</reference>
<sequence>MSTLDPHEEWTIERHTQTSPTDAFGTIDFQDGAHAYHAKYIRASYDTKLDQLLHLMVNEWQMELPKLVISVHGGVQNFDLPPKVKQIFGKGLIKAAETTGAWIVTEGINTGMGQGVPVVALVVEGGPNIILLVWEYVRNTPPIPVIIYEGTGRAADLLAFVHKCTADGR</sequence>
<feature type="non-terminal residue" evidence="2">
    <location>
        <position position="169"/>
    </location>
</feature>
<keyword evidence="3" id="KW-1185">Reference proteome</keyword>
<dbReference type="InterPro" id="IPR041491">
    <property type="entry name" value="TRPM_SLOG"/>
</dbReference>
<evidence type="ECO:0000313" key="2">
    <source>
        <dbReference type="EMBL" id="MBN3289826.1"/>
    </source>
</evidence>
<dbReference type="EMBL" id="JAAWVN010004987">
    <property type="protein sequence ID" value="MBN3289826.1"/>
    <property type="molecule type" value="Genomic_DNA"/>
</dbReference>
<dbReference type="PANTHER" id="PTHR13800">
    <property type="entry name" value="TRANSIENT RECEPTOR POTENTIAL CATION CHANNEL, SUBFAMILY M, MEMBER 6"/>
    <property type="match status" value="1"/>
</dbReference>
<dbReference type="PANTHER" id="PTHR13800:SF15">
    <property type="entry name" value="TRANSIENT RECEPTOR POTENTIAL CATION CHANNEL SUBFAMILY M MEMBER 6"/>
    <property type="match status" value="1"/>
</dbReference>
<dbReference type="Proteomes" id="UP001166052">
    <property type="component" value="Unassembled WGS sequence"/>
</dbReference>
<accession>A0ABS2YU78</accession>
<proteinExistence type="predicted"/>
<organism evidence="2 3">
    <name type="scientific">Polypterus senegalus</name>
    <name type="common">Senegal bichir</name>
    <dbReference type="NCBI Taxonomy" id="55291"/>
    <lineage>
        <taxon>Eukaryota</taxon>
        <taxon>Metazoa</taxon>
        <taxon>Chordata</taxon>
        <taxon>Craniata</taxon>
        <taxon>Vertebrata</taxon>
        <taxon>Euteleostomi</taxon>
        <taxon>Actinopterygii</taxon>
        <taxon>Polypteriformes</taxon>
        <taxon>Polypteridae</taxon>
        <taxon>Polypterus</taxon>
    </lineage>
</organism>
<feature type="domain" description="TRPM SLOG" evidence="1">
    <location>
        <begin position="113"/>
        <end position="168"/>
    </location>
</feature>
<evidence type="ECO:0000259" key="1">
    <source>
        <dbReference type="Pfam" id="PF18139"/>
    </source>
</evidence>
<feature type="non-terminal residue" evidence="2">
    <location>
        <position position="1"/>
    </location>
</feature>
<name>A0ABS2YU78_POLSE</name>
<evidence type="ECO:0000313" key="3">
    <source>
        <dbReference type="Proteomes" id="UP001166052"/>
    </source>
</evidence>
<feature type="domain" description="TRPM SLOG" evidence="1">
    <location>
        <begin position="38"/>
        <end position="112"/>
    </location>
</feature>